<feature type="non-terminal residue" evidence="2">
    <location>
        <position position="138"/>
    </location>
</feature>
<dbReference type="RefSeq" id="XP_002958471.1">
    <property type="nucleotide sequence ID" value="XM_002958425.1"/>
</dbReference>
<name>D8UIG5_VOLCA</name>
<evidence type="ECO:0000256" key="1">
    <source>
        <dbReference type="SAM" id="MobiDB-lite"/>
    </source>
</evidence>
<dbReference type="Proteomes" id="UP000001058">
    <property type="component" value="Unassembled WGS sequence"/>
</dbReference>
<evidence type="ECO:0000313" key="2">
    <source>
        <dbReference type="EMBL" id="EFJ40471.1"/>
    </source>
</evidence>
<feature type="compositionally biased region" description="Low complexity" evidence="1">
    <location>
        <begin position="59"/>
        <end position="77"/>
    </location>
</feature>
<proteinExistence type="predicted"/>
<dbReference type="EMBL" id="GL378415">
    <property type="protein sequence ID" value="EFJ40471.1"/>
    <property type="molecule type" value="Genomic_DNA"/>
</dbReference>
<dbReference type="GeneID" id="9627908"/>
<gene>
    <name evidence="2" type="ORF">VOLCADRAFT_108133</name>
</gene>
<sequence>MGSVCGDIGQRERASNYGWSQVLGPADGDDGGGKQGRWQTNSMGRGHGYPSPPSPKEQSNITASTITTTRSTSPFPTEKIVARGKVGRGDRGGGPSCDVGSVGFAVPHRRCRGAARTPSPAARGSRVPLQLQLQPRTI</sequence>
<evidence type="ECO:0000313" key="3">
    <source>
        <dbReference type="Proteomes" id="UP000001058"/>
    </source>
</evidence>
<dbReference type="AlphaFoldDB" id="D8UIG5"/>
<dbReference type="InParanoid" id="D8UIG5"/>
<accession>D8UIG5</accession>
<protein>
    <submittedName>
        <fullName evidence="2">Uncharacterized protein</fullName>
    </submittedName>
</protein>
<keyword evidence="3" id="KW-1185">Reference proteome</keyword>
<organism evidence="3">
    <name type="scientific">Volvox carteri f. nagariensis</name>
    <dbReference type="NCBI Taxonomy" id="3068"/>
    <lineage>
        <taxon>Eukaryota</taxon>
        <taxon>Viridiplantae</taxon>
        <taxon>Chlorophyta</taxon>
        <taxon>core chlorophytes</taxon>
        <taxon>Chlorophyceae</taxon>
        <taxon>CS clade</taxon>
        <taxon>Chlamydomonadales</taxon>
        <taxon>Volvocaceae</taxon>
        <taxon>Volvox</taxon>
    </lineage>
</organism>
<reference evidence="2 3" key="1">
    <citation type="journal article" date="2010" name="Science">
        <title>Genomic analysis of organismal complexity in the multicellular green alga Volvox carteri.</title>
        <authorList>
            <person name="Prochnik S.E."/>
            <person name="Umen J."/>
            <person name="Nedelcu A.M."/>
            <person name="Hallmann A."/>
            <person name="Miller S.M."/>
            <person name="Nishii I."/>
            <person name="Ferris P."/>
            <person name="Kuo A."/>
            <person name="Mitros T."/>
            <person name="Fritz-Laylin L.K."/>
            <person name="Hellsten U."/>
            <person name="Chapman J."/>
            <person name="Simakov O."/>
            <person name="Rensing S.A."/>
            <person name="Terry A."/>
            <person name="Pangilinan J."/>
            <person name="Kapitonov V."/>
            <person name="Jurka J."/>
            <person name="Salamov A."/>
            <person name="Shapiro H."/>
            <person name="Schmutz J."/>
            <person name="Grimwood J."/>
            <person name="Lindquist E."/>
            <person name="Lucas S."/>
            <person name="Grigoriev I.V."/>
            <person name="Schmitt R."/>
            <person name="Kirk D."/>
            <person name="Rokhsar D.S."/>
        </authorList>
    </citation>
    <scope>NUCLEOTIDE SEQUENCE [LARGE SCALE GENOMIC DNA]</scope>
    <source>
        <strain evidence="3">f. Nagariensis / Eve</strain>
    </source>
</reference>
<dbReference type="KEGG" id="vcn:VOLCADRAFT_108133"/>
<feature type="region of interest" description="Disordered" evidence="1">
    <location>
        <begin position="1"/>
        <end position="138"/>
    </location>
</feature>